<evidence type="ECO:0000313" key="2">
    <source>
        <dbReference type="Proteomes" id="UP000027456"/>
    </source>
</evidence>
<keyword evidence="2" id="KW-1185">Reference proteome</keyword>
<sequence length="378" mass="43492">MNGTISDEINQHWGLSIDHYPKYYDINSLAALAKATFDDEKRALWRQDALLTIEELCMLSDPNLDSVISSQVHKSITLEKLKLVHKLGLDMDEVDNFALSRLVAGCVALLLSVEPSPFHYEYGYLCFRIMIISLNVCLLKYANRLDSNARPIEEGLELSKYSPSSLWVTCAGFLAMELTGTTKEIFGSLYVGPPSTWNITLLEKPKLGALLDILHTDRKNFTIALKRTRSLGLSGFMHVFMNTEDYQKKLLDPYNQILHRSCLVLPSFEHEHEAALLVCRQVDIPESTFQDSKPIDREDSRTVIRAYIQYLKNAHREYMPQFLRLMVFITSFVTVGCEDLIGDVFKVTMRTVWRRFVLPEWEPGRPTRILQVILEYTW</sequence>
<gene>
    <name evidence="1" type="ORF">V565_121300</name>
</gene>
<dbReference type="Proteomes" id="UP000027456">
    <property type="component" value="Unassembled WGS sequence"/>
</dbReference>
<comment type="caution">
    <text evidence="1">The sequence shown here is derived from an EMBL/GenBank/DDBJ whole genome shotgun (WGS) entry which is preliminary data.</text>
</comment>
<dbReference type="AlphaFoldDB" id="A0A074SEV9"/>
<accession>A0A074SEV9</accession>
<protein>
    <submittedName>
        <fullName evidence="1">Uncharacterized protein</fullName>
    </submittedName>
</protein>
<dbReference type="EMBL" id="AZST01000492">
    <property type="protein sequence ID" value="KEP48572.1"/>
    <property type="molecule type" value="Genomic_DNA"/>
</dbReference>
<dbReference type="OrthoDB" id="3249121at2759"/>
<dbReference type="HOGENOM" id="CLU_032504_0_0_1"/>
<proteinExistence type="predicted"/>
<organism evidence="1 2">
    <name type="scientific">Rhizoctonia solani 123E</name>
    <dbReference type="NCBI Taxonomy" id="1423351"/>
    <lineage>
        <taxon>Eukaryota</taxon>
        <taxon>Fungi</taxon>
        <taxon>Dikarya</taxon>
        <taxon>Basidiomycota</taxon>
        <taxon>Agaricomycotina</taxon>
        <taxon>Agaricomycetes</taxon>
        <taxon>Cantharellales</taxon>
        <taxon>Ceratobasidiaceae</taxon>
        <taxon>Rhizoctonia</taxon>
    </lineage>
</organism>
<reference evidence="1 2" key="1">
    <citation type="submission" date="2013-12" db="EMBL/GenBank/DDBJ databases">
        <authorList>
            <person name="Cubeta M."/>
            <person name="Pakala S."/>
            <person name="Fedorova N."/>
            <person name="Thomas E."/>
            <person name="Dean R."/>
            <person name="Jabaji S."/>
            <person name="Neate S."/>
            <person name="Toda T."/>
            <person name="Tavantzis S."/>
            <person name="Vilgalys R."/>
            <person name="Bharathan N."/>
            <person name="Pakala S."/>
            <person name="Losada L.S."/>
            <person name="Zafar N."/>
            <person name="Nierman W."/>
        </authorList>
    </citation>
    <scope>NUCLEOTIDE SEQUENCE [LARGE SCALE GENOMIC DNA]</scope>
    <source>
        <strain evidence="1 2">123E</strain>
    </source>
</reference>
<evidence type="ECO:0000313" key="1">
    <source>
        <dbReference type="EMBL" id="KEP48572.1"/>
    </source>
</evidence>
<name>A0A074SEV9_9AGAM</name>